<evidence type="ECO:0000313" key="9">
    <source>
        <dbReference type="Proteomes" id="UP000355283"/>
    </source>
</evidence>
<dbReference type="GO" id="GO:0003993">
    <property type="term" value="F:acid phosphatase activity"/>
    <property type="evidence" value="ECO:0007669"/>
    <property type="project" value="UniProtKB-EC"/>
</dbReference>
<dbReference type="AlphaFoldDB" id="A0A4D9CUQ0"/>
<feature type="signal peptide" evidence="4">
    <location>
        <begin position="1"/>
        <end position="24"/>
    </location>
</feature>
<comment type="catalytic activity">
    <reaction evidence="4">
        <text>a phosphate monoester + H2O = an alcohol + phosphate</text>
        <dbReference type="Rhea" id="RHEA:15017"/>
        <dbReference type="ChEBI" id="CHEBI:15377"/>
        <dbReference type="ChEBI" id="CHEBI:30879"/>
        <dbReference type="ChEBI" id="CHEBI:43474"/>
        <dbReference type="ChEBI" id="CHEBI:67140"/>
        <dbReference type="EC" id="3.1.3.2"/>
    </reaction>
</comment>
<evidence type="ECO:0000259" key="6">
    <source>
        <dbReference type="Pfam" id="PF14008"/>
    </source>
</evidence>
<dbReference type="Pfam" id="PF14008">
    <property type="entry name" value="Metallophos_C"/>
    <property type="match status" value="1"/>
</dbReference>
<dbReference type="InterPro" id="IPR041792">
    <property type="entry name" value="MPP_PAP"/>
</dbReference>
<dbReference type="Pfam" id="PF16656">
    <property type="entry name" value="Pur_ac_phosph_N"/>
    <property type="match status" value="1"/>
</dbReference>
<dbReference type="InterPro" id="IPR008963">
    <property type="entry name" value="Purple_acid_Pase-like_N"/>
</dbReference>
<feature type="domain" description="Purple acid phosphatase C-terminal" evidence="6">
    <location>
        <begin position="377"/>
        <end position="436"/>
    </location>
</feature>
<dbReference type="PANTHER" id="PTHR22953:SF153">
    <property type="entry name" value="PURPLE ACID PHOSPHATASE"/>
    <property type="match status" value="1"/>
</dbReference>
<evidence type="ECO:0000256" key="4">
    <source>
        <dbReference type="RuleBase" id="RU361203"/>
    </source>
</evidence>
<evidence type="ECO:0000259" key="7">
    <source>
        <dbReference type="Pfam" id="PF16656"/>
    </source>
</evidence>
<dbReference type="EMBL" id="SDOX01000085">
    <property type="protein sequence ID" value="TFJ82972.1"/>
    <property type="molecule type" value="Genomic_DNA"/>
</dbReference>
<evidence type="ECO:0000256" key="1">
    <source>
        <dbReference type="ARBA" id="ARBA00022729"/>
    </source>
</evidence>
<protein>
    <recommendedName>
        <fullName evidence="4">Purple acid phosphatase</fullName>
        <ecNumber evidence="4">3.1.3.2</ecNumber>
    </recommendedName>
</protein>
<dbReference type="Pfam" id="PF00149">
    <property type="entry name" value="Metallophos"/>
    <property type="match status" value="1"/>
</dbReference>
<dbReference type="Proteomes" id="UP000355283">
    <property type="component" value="Unassembled WGS sequence"/>
</dbReference>
<dbReference type="InterPro" id="IPR025733">
    <property type="entry name" value="PAPs_C"/>
</dbReference>
<keyword evidence="1 4" id="KW-0732">Signal</keyword>
<proteinExistence type="inferred from homology"/>
<dbReference type="PANTHER" id="PTHR22953">
    <property type="entry name" value="ACID PHOSPHATASE RELATED"/>
    <property type="match status" value="1"/>
</dbReference>
<sequence>MMKAIAVLSCAILALSGQPRAVNAQEYVAGMFSDFGMGIQQVHLAQGKDYSTMVVSWLTTYEAPTIVRYGTKLRKLDMTATSTDVVQYTAFNTTSGYIHHVPLRDLKPSTTYYYLIGETTNQDGSASIRYFTTLPIVGKRIKNFQLAVAADIGQTNDSLLTIDHLLQDPDPAMLLLAGDTSYADCDPQRWDTFFNFMQPFAEQRPMMTLAGNHEIEFDNTTGVATGFQAYINRYRMPEVRPTEINCPFEFTDFCAPSVYFSCYDYGNAYYSFDAATVHVIMLSSYTYINESTPQYNWLVKDLASVNRRKTPWVVVMTHSPMYNSNQAHQNEAQSIAMKAAIEPLLMRYKVNIVIAGHVHAYERTYPVYQNVVDYKDGITYIVAGDAANREGHASEYISPIPSWSAVRNGTQYGHGKMTFHNDRRMTWAWYRNLDGEKILRDEVKICNTAKGLPVSCGKINAKRTKLSKFNPGRALAPDLHITEPVEATTATKAVKA</sequence>
<comment type="similarity">
    <text evidence="4">Belongs to the metallophosphoesterase superfamily. Purple acid phosphatase family.</text>
</comment>
<organism evidence="8 9">
    <name type="scientific">Nannochloropsis salina CCMP1776</name>
    <dbReference type="NCBI Taxonomy" id="1027361"/>
    <lineage>
        <taxon>Eukaryota</taxon>
        <taxon>Sar</taxon>
        <taxon>Stramenopiles</taxon>
        <taxon>Ochrophyta</taxon>
        <taxon>Eustigmatophyceae</taxon>
        <taxon>Eustigmatales</taxon>
        <taxon>Monodopsidaceae</taxon>
        <taxon>Microchloropsis</taxon>
        <taxon>Microchloropsis salina</taxon>
    </lineage>
</organism>
<evidence type="ECO:0000256" key="3">
    <source>
        <dbReference type="ARBA" id="ARBA00023180"/>
    </source>
</evidence>
<feature type="chain" id="PRO_5019882094" description="Purple acid phosphatase" evidence="4">
    <location>
        <begin position="25"/>
        <end position="496"/>
    </location>
</feature>
<evidence type="ECO:0000259" key="5">
    <source>
        <dbReference type="Pfam" id="PF00149"/>
    </source>
</evidence>
<dbReference type="SUPFAM" id="SSF56300">
    <property type="entry name" value="Metallo-dependent phosphatases"/>
    <property type="match status" value="1"/>
</dbReference>
<dbReference type="InterPro" id="IPR039331">
    <property type="entry name" value="PAPs-like"/>
</dbReference>
<feature type="domain" description="Calcineurin-like phosphoesterase" evidence="5">
    <location>
        <begin position="146"/>
        <end position="361"/>
    </location>
</feature>
<dbReference type="InterPro" id="IPR029052">
    <property type="entry name" value="Metallo-depent_PP-like"/>
</dbReference>
<dbReference type="EC" id="3.1.3.2" evidence="4"/>
<dbReference type="InterPro" id="IPR015914">
    <property type="entry name" value="PAPs_N"/>
</dbReference>
<keyword evidence="9" id="KW-1185">Reference proteome</keyword>
<accession>A0A4D9CUQ0</accession>
<dbReference type="Gene3D" id="3.60.21.10">
    <property type="match status" value="1"/>
</dbReference>
<comment type="caution">
    <text evidence="8">The sequence shown here is derived from an EMBL/GenBank/DDBJ whole genome shotgun (WGS) entry which is preliminary data.</text>
</comment>
<keyword evidence="3" id="KW-0325">Glycoprotein</keyword>
<name>A0A4D9CUQ0_9STRA</name>
<dbReference type="Gene3D" id="2.60.40.380">
    <property type="entry name" value="Purple acid phosphatase-like, N-terminal"/>
    <property type="match status" value="1"/>
</dbReference>
<dbReference type="GO" id="GO:0046872">
    <property type="term" value="F:metal ion binding"/>
    <property type="evidence" value="ECO:0007669"/>
    <property type="project" value="InterPro"/>
</dbReference>
<reference evidence="8 9" key="1">
    <citation type="submission" date="2019-01" db="EMBL/GenBank/DDBJ databases">
        <title>Nuclear Genome Assembly of the Microalgal Biofuel strain Nannochloropsis salina CCMP1776.</title>
        <authorList>
            <person name="Hovde B."/>
        </authorList>
    </citation>
    <scope>NUCLEOTIDE SEQUENCE [LARGE SCALE GENOMIC DNA]</scope>
    <source>
        <strain evidence="8 9">CCMP1776</strain>
    </source>
</reference>
<evidence type="ECO:0000256" key="2">
    <source>
        <dbReference type="ARBA" id="ARBA00022801"/>
    </source>
</evidence>
<dbReference type="CDD" id="cd00839">
    <property type="entry name" value="MPP_PAPs"/>
    <property type="match status" value="1"/>
</dbReference>
<dbReference type="OrthoDB" id="184485at2759"/>
<dbReference type="InterPro" id="IPR004843">
    <property type="entry name" value="Calcineurin-like_PHP"/>
</dbReference>
<evidence type="ECO:0000313" key="8">
    <source>
        <dbReference type="EMBL" id="TFJ82972.1"/>
    </source>
</evidence>
<keyword evidence="2 4" id="KW-0378">Hydrolase</keyword>
<feature type="domain" description="Purple acid phosphatase N-terminal" evidence="7">
    <location>
        <begin position="40"/>
        <end position="133"/>
    </location>
</feature>
<gene>
    <name evidence="8" type="ORF">NSK_005745</name>
</gene>
<dbReference type="SUPFAM" id="SSF49363">
    <property type="entry name" value="Purple acid phosphatase, N-terminal domain"/>
    <property type="match status" value="1"/>
</dbReference>